<feature type="transmembrane region" description="Helical" evidence="1">
    <location>
        <begin position="49"/>
        <end position="69"/>
    </location>
</feature>
<dbReference type="OrthoDB" id="9758229at2"/>
<evidence type="ECO:0000259" key="4">
    <source>
        <dbReference type="Pfam" id="PF14331"/>
    </source>
</evidence>
<keyword evidence="1" id="KW-0812">Transmembrane</keyword>
<gene>
    <name evidence="6" type="ORF">SAMN05192580_3325</name>
</gene>
<dbReference type="STRING" id="1166337.SAMN05192580_3325"/>
<protein>
    <submittedName>
        <fullName evidence="6">Type VI secretion system protein ImpL</fullName>
    </submittedName>
</protein>
<dbReference type="Pfam" id="PF21070">
    <property type="entry name" value="IcmF_helical"/>
    <property type="match status" value="1"/>
</dbReference>
<sequence length="1200" mass="129786">MIRLRRPNWSRRRPPRWALVLAGLVLLALLIWFVGPLIAIAGMVPLGRVWVRLTLIVLLFAGFAARLFWRRQRARKQNEAMVAELGTPAAPDPNEARAAGDIAAMEERAQRAMALMRDTRIGKKGEFVYELPWYIIIGPPGAGKTTALRNSGLDFPVAQELGDDPVRGLAGTRTTEWWFTDQAVLIDTAGRYTTQDSDEAADQQAWRGLLDLLRKYRPRQPVTGIIVAISVTDLTGADESAAVAHGRAVRARINEVQAAFGVRTPIYVLLTKLDLLAGFTEFFDDLPAHEREQVWGETWPVADTDGAAPGSPAALDLAFDRLVERLDARVLMRVQGEQDMVRRGLIFAFPQQFASLRQPLGHLLATITRETKYEPRPFVRGFYFTSGTQFGRPIDRLLGALSVRFGLSLASGRTEAPRGRSYFLRDLLAKVVFPESALAGRDPKAEARARLVRLGILGSVGAVALLLTGLWTLSYFRNAALIDRLDVRSAALAKQVAALPEGPVSDSDVLQVLEPLEAARALPFASTAAPDDRSPGFSWGIGRASSFRTQVDGAYRNLLNRQFLPRLLLGLEDRLTALAGEAPAEGRDNRAAIYATLRLYLMLGRAPGAPLDRSGILAAFDDDWADRLPGEDQAPARAALHRHLATLLAGPVQAPRLNATLIADARARVASLGPGERVYAQMLADPSLRNLPEWTMASVPGVGTSRLFTRRSGKSLAAGVPGMFRRRFFYQSVVPAIGRYSAQAADEGWVTGNAASGGGPLASRAGATKDALLTTYLADFTRRWDETIDDVVVSGELPMDERLRMAVRPPSPVKALFSSWADETNLTPPSLRKGRGASALRVGAIFSRSIYRGLQRADQVGSAAGSAPPGPPGPLDEVVDHFRWLREMNPATGPAPIDDALNALTAVGDTGTAARSAAGLGDPLLQRDRSASAMAATARLGQVAATMPPAAGRLFNGFVTASTAQLNRDVRAGIRSQYSAQLGPECRSILAQGFPFRASPRETTIDDFSRLFRPSGLIDAFVTANLAGQIDTTRRNWALTSSGRALGLSPQTVAQLSRAGRIRDVFFKPGDIRPNLRFLIEPLRVGGDATAITLTVDGAPAAFDRVNRRGVELRWPGNAPGVTLSVQRSGSATPSIRQWSGDWALFRFLRSYPVSNVTNSGLVVTVAEGGADAAFRIRLLSGPNPFRLPELTAFQCPAGL</sequence>
<dbReference type="InterPro" id="IPR010623">
    <property type="entry name" value="IcmF_C"/>
</dbReference>
<dbReference type="SUPFAM" id="SSF52540">
    <property type="entry name" value="P-loop containing nucleoside triphosphate hydrolases"/>
    <property type="match status" value="1"/>
</dbReference>
<feature type="domain" description="Type VI secretion system component TssM1 N-terminal" evidence="4">
    <location>
        <begin position="200"/>
        <end position="457"/>
    </location>
</feature>
<dbReference type="InterPro" id="IPR027417">
    <property type="entry name" value="P-loop_NTPase"/>
</dbReference>
<dbReference type="NCBIfam" id="TIGR03348">
    <property type="entry name" value="VI_IcmF"/>
    <property type="match status" value="1"/>
</dbReference>
<dbReference type="Pfam" id="PF06744">
    <property type="entry name" value="IcmF_C"/>
    <property type="match status" value="1"/>
</dbReference>
<accession>A0A1I6M281</accession>
<dbReference type="InterPro" id="IPR017731">
    <property type="entry name" value="TssM1-like"/>
</dbReference>
<dbReference type="PANTHER" id="PTHR36153">
    <property type="entry name" value="INNER MEMBRANE PROTEIN-RELATED"/>
    <property type="match status" value="1"/>
</dbReference>
<keyword evidence="7" id="KW-1185">Reference proteome</keyword>
<dbReference type="InterPro" id="IPR048677">
    <property type="entry name" value="TssM1_hel"/>
</dbReference>
<dbReference type="InterPro" id="IPR053156">
    <property type="entry name" value="T6SS_TssM-like"/>
</dbReference>
<evidence type="ECO:0000256" key="1">
    <source>
        <dbReference type="SAM" id="Phobius"/>
    </source>
</evidence>
<organism evidence="6 7">
    <name type="scientific">Sphingomonas jatrophae</name>
    <dbReference type="NCBI Taxonomy" id="1166337"/>
    <lineage>
        <taxon>Bacteria</taxon>
        <taxon>Pseudomonadati</taxon>
        <taxon>Pseudomonadota</taxon>
        <taxon>Alphaproteobacteria</taxon>
        <taxon>Sphingomonadales</taxon>
        <taxon>Sphingomonadaceae</taxon>
        <taxon>Sphingomonas</taxon>
    </lineage>
</organism>
<feature type="domain" description="IcmF-related" evidence="3">
    <location>
        <begin position="513"/>
        <end position="825"/>
    </location>
</feature>
<evidence type="ECO:0000313" key="6">
    <source>
        <dbReference type="EMBL" id="SFS09773.1"/>
    </source>
</evidence>
<dbReference type="EMBL" id="FOZG01000003">
    <property type="protein sequence ID" value="SFS09773.1"/>
    <property type="molecule type" value="Genomic_DNA"/>
</dbReference>
<dbReference type="AlphaFoldDB" id="A0A1I6M281"/>
<dbReference type="Proteomes" id="UP000198824">
    <property type="component" value="Unassembled WGS sequence"/>
</dbReference>
<evidence type="ECO:0000259" key="2">
    <source>
        <dbReference type="Pfam" id="PF06744"/>
    </source>
</evidence>
<proteinExistence type="predicted"/>
<feature type="domain" description="Type VI secretion system component TssM1 helical" evidence="5">
    <location>
        <begin position="977"/>
        <end position="1071"/>
    </location>
</feature>
<dbReference type="Pfam" id="PF06761">
    <property type="entry name" value="IcmF-related"/>
    <property type="match status" value="1"/>
</dbReference>
<dbReference type="InterPro" id="IPR009612">
    <property type="entry name" value="IcmF-rel"/>
</dbReference>
<keyword evidence="1" id="KW-0472">Membrane</keyword>
<evidence type="ECO:0000313" key="7">
    <source>
        <dbReference type="Proteomes" id="UP000198824"/>
    </source>
</evidence>
<evidence type="ECO:0000259" key="3">
    <source>
        <dbReference type="Pfam" id="PF06761"/>
    </source>
</evidence>
<dbReference type="InterPro" id="IPR025743">
    <property type="entry name" value="TssM1_N"/>
</dbReference>
<dbReference type="Pfam" id="PF14331">
    <property type="entry name" value="IcmF-related_N"/>
    <property type="match status" value="1"/>
</dbReference>
<reference evidence="6 7" key="1">
    <citation type="submission" date="2016-10" db="EMBL/GenBank/DDBJ databases">
        <authorList>
            <person name="de Groot N.N."/>
        </authorList>
    </citation>
    <scope>NUCLEOTIDE SEQUENCE [LARGE SCALE GENOMIC DNA]</scope>
    <source>
        <strain evidence="6 7">S5-249</strain>
    </source>
</reference>
<dbReference type="CDD" id="cd00882">
    <property type="entry name" value="Ras_like_GTPase"/>
    <property type="match status" value="1"/>
</dbReference>
<dbReference type="RefSeq" id="WP_093316200.1">
    <property type="nucleotide sequence ID" value="NZ_FOZG01000003.1"/>
</dbReference>
<feature type="domain" description="Type VI secretion system IcmF C-terminal" evidence="2">
    <location>
        <begin position="1078"/>
        <end position="1179"/>
    </location>
</feature>
<dbReference type="PANTHER" id="PTHR36153:SF1">
    <property type="entry name" value="TYPE VI SECRETION SYSTEM COMPONENT TSSM1"/>
    <property type="match status" value="1"/>
</dbReference>
<feature type="transmembrane region" description="Helical" evidence="1">
    <location>
        <begin position="451"/>
        <end position="476"/>
    </location>
</feature>
<name>A0A1I6M281_9SPHN</name>
<keyword evidence="1" id="KW-1133">Transmembrane helix</keyword>
<evidence type="ECO:0000259" key="5">
    <source>
        <dbReference type="Pfam" id="PF21070"/>
    </source>
</evidence>